<dbReference type="EMBL" id="FNIE01000008">
    <property type="protein sequence ID" value="SDO18467.1"/>
    <property type="molecule type" value="Genomic_DNA"/>
</dbReference>
<dbReference type="Proteomes" id="UP000199341">
    <property type="component" value="Unassembled WGS sequence"/>
</dbReference>
<reference evidence="1 2" key="1">
    <citation type="submission" date="2016-10" db="EMBL/GenBank/DDBJ databases">
        <authorList>
            <person name="de Groot N.N."/>
        </authorList>
    </citation>
    <scope>NUCLEOTIDE SEQUENCE [LARGE SCALE GENOMIC DNA]</scope>
    <source>
        <strain evidence="1 2">CGMCC 4.2022</strain>
    </source>
</reference>
<proteinExistence type="predicted"/>
<dbReference type="SUPFAM" id="SSF47240">
    <property type="entry name" value="Ferritin-like"/>
    <property type="match status" value="1"/>
</dbReference>
<dbReference type="STRING" id="310781.SAMN05216259_10855"/>
<evidence type="ECO:0000313" key="1">
    <source>
        <dbReference type="EMBL" id="SDO18467.1"/>
    </source>
</evidence>
<sequence length="313" mass="35583">MTTATTPGERRRDADPLARQTKKAAQLLIASAKHSYDPRVDIDWDQPLEDGKWFLPEKRISIYGTDLYASLTQEQKLLLSREELGSSLAAGVWTEHILMHLVSRYAYKRDISSPQVQFAITEVADEVRHMIMFARLAEKIGIDFYPVSPKTHRNGLLLKTFAPVPALWAMILLTEEFFDRFQREQANDETVQPVVRAVARIHVVEEARHISFARTELERFVPTLSKRKLEMLRNFLASVVKTIRHDRYNPLMYERAGIDPKEAVAAGRSNPIAKANGAYGAERIAPYYQSIGLIGGKSEKVWAEAGWLPDKAH</sequence>
<name>A0A1H0HH81_9ACTN</name>
<evidence type="ECO:0000313" key="2">
    <source>
        <dbReference type="Proteomes" id="UP000199341"/>
    </source>
</evidence>
<dbReference type="InterPro" id="IPR025859">
    <property type="entry name" value="AurF/CmlI"/>
</dbReference>
<gene>
    <name evidence="1" type="ORF">SAMN05216259_10855</name>
</gene>
<dbReference type="GO" id="GO:0016491">
    <property type="term" value="F:oxidoreductase activity"/>
    <property type="evidence" value="ECO:0007669"/>
    <property type="project" value="InterPro"/>
</dbReference>
<protein>
    <submittedName>
        <fullName evidence="1">p-aminobenzoate N-oxygenase AurF</fullName>
    </submittedName>
</protein>
<dbReference type="InterPro" id="IPR012348">
    <property type="entry name" value="RNR-like"/>
</dbReference>
<dbReference type="Gene3D" id="1.10.620.20">
    <property type="entry name" value="Ribonucleotide Reductase, subunit A"/>
    <property type="match status" value="1"/>
</dbReference>
<dbReference type="RefSeq" id="WP_093785627.1">
    <property type="nucleotide sequence ID" value="NZ_FNIE01000008.1"/>
</dbReference>
<organism evidence="1 2">
    <name type="scientific">Actinacidiphila guanduensis</name>
    <dbReference type="NCBI Taxonomy" id="310781"/>
    <lineage>
        <taxon>Bacteria</taxon>
        <taxon>Bacillati</taxon>
        <taxon>Actinomycetota</taxon>
        <taxon>Actinomycetes</taxon>
        <taxon>Kitasatosporales</taxon>
        <taxon>Streptomycetaceae</taxon>
        <taxon>Actinacidiphila</taxon>
    </lineage>
</organism>
<dbReference type="OrthoDB" id="786532at2"/>
<keyword evidence="2" id="KW-1185">Reference proteome</keyword>
<accession>A0A1H0HH81</accession>
<dbReference type="InterPro" id="IPR009078">
    <property type="entry name" value="Ferritin-like_SF"/>
</dbReference>
<dbReference type="AlphaFoldDB" id="A0A1H0HH81"/>
<dbReference type="Pfam" id="PF11583">
    <property type="entry name" value="AurF"/>
    <property type="match status" value="1"/>
</dbReference>